<dbReference type="InterPro" id="IPR025857">
    <property type="entry name" value="MacB_PCD"/>
</dbReference>
<accession>A0A3L7AI15</accession>
<dbReference type="InterPro" id="IPR027417">
    <property type="entry name" value="P-loop_NTPase"/>
</dbReference>
<keyword evidence="2" id="KW-0813">Transport</keyword>
<evidence type="ECO:0000256" key="6">
    <source>
        <dbReference type="ARBA" id="ARBA00022741"/>
    </source>
</evidence>
<dbReference type="PROSITE" id="PS00211">
    <property type="entry name" value="ABC_TRANSPORTER_1"/>
    <property type="match status" value="1"/>
</dbReference>
<evidence type="ECO:0000256" key="12">
    <source>
        <dbReference type="ARBA" id="ARBA00038388"/>
    </source>
</evidence>
<comment type="subcellular location">
    <subcellularLocation>
        <location evidence="1">Cell inner membrane</location>
        <topology evidence="1">Multi-pass membrane protein</topology>
    </subcellularLocation>
</comment>
<evidence type="ECO:0000256" key="2">
    <source>
        <dbReference type="ARBA" id="ARBA00022448"/>
    </source>
</evidence>
<comment type="caution">
    <text evidence="16">The sequence shown here is derived from an EMBL/GenBank/DDBJ whole genome shotgun (WGS) entry which is preliminary data.</text>
</comment>
<dbReference type="Pfam" id="PF00005">
    <property type="entry name" value="ABC_tran"/>
    <property type="match status" value="1"/>
</dbReference>
<dbReference type="RefSeq" id="WP_121622904.1">
    <property type="nucleotide sequence ID" value="NZ_JACIIW010000001.1"/>
</dbReference>
<dbReference type="GO" id="GO:0098796">
    <property type="term" value="C:membrane protein complex"/>
    <property type="evidence" value="ECO:0007669"/>
    <property type="project" value="UniProtKB-ARBA"/>
</dbReference>
<keyword evidence="10 14" id="KW-0472">Membrane</keyword>
<dbReference type="GO" id="GO:0016887">
    <property type="term" value="F:ATP hydrolysis activity"/>
    <property type="evidence" value="ECO:0007669"/>
    <property type="project" value="InterPro"/>
</dbReference>
<dbReference type="InterPro" id="IPR003439">
    <property type="entry name" value="ABC_transporter-like_ATP-bd"/>
</dbReference>
<evidence type="ECO:0000256" key="4">
    <source>
        <dbReference type="ARBA" id="ARBA00022519"/>
    </source>
</evidence>
<evidence type="ECO:0000256" key="13">
    <source>
        <dbReference type="ARBA" id="ARBA00041199"/>
    </source>
</evidence>
<sequence length="662" mass="69691">MSVAAPAFEADAPADGGTPLIALDGVDKLYPSGESVVHALDDVSLTIMPGEYVAIMGQSGSGKSTLMNILGCLDRPTRGTYRVLGRDVASLTPDALAALRSRTFGFVFQRYNLLPAISAEENVEIPAIYAGRPKAERRERAQALLARLGLGERAGHKPSQLSGGQQQRVSIARALMNEAPVILADEPTGALDSHSGEMMLALLGELHAEGRTVILITHDKEVAAHAERVVRIQDGRIVADERQKAPAPRASTFGAEHLDLKAHNPFFSDLTEAVKMAWRSMAANAFRTALTLLGVVIGVAAVIAMMAIGEGSKQDILGRIASMGTNLLIVRPGAPGVRTTGANASLQAEDAAAIAEEIGNVVAVSPERYTTATLRVGNIDYATMVQGAGPGYTAARDWAMQSGAMFTQADYDAYAPVMVIGTTVAKVLFPGQNPVGRYVLVRNVPFQVLGVLAPRGANAFGSDQDDIALMPLSTGFIRVFGRRYLNSITIAVEDTARIDETQAEITSLLRRRHRADDFQIRNTSSMLDMATASADTLTTLLASVAAISLIVGGIGVMNIMLVSVTERTREIGIRMATGARRSNIMLQFNTEALVVCGVGGLVGVALGIGVTWGLEYLGATVAYAAGPALLAFGCAVLTGLVFGYLPARKAAGLDPVVALASE</sequence>
<gene>
    <name evidence="16" type="primary">macB</name>
    <name evidence="16" type="ORF">D9R14_08565</name>
</gene>
<dbReference type="Pfam" id="PF12704">
    <property type="entry name" value="MacB_PCD"/>
    <property type="match status" value="1"/>
</dbReference>
<organism evidence="16 17">
    <name type="scientific">Xanthobacter tagetidis</name>
    <dbReference type="NCBI Taxonomy" id="60216"/>
    <lineage>
        <taxon>Bacteria</taxon>
        <taxon>Pseudomonadati</taxon>
        <taxon>Pseudomonadota</taxon>
        <taxon>Alphaproteobacteria</taxon>
        <taxon>Hyphomicrobiales</taxon>
        <taxon>Xanthobacteraceae</taxon>
        <taxon>Xanthobacter</taxon>
    </lineage>
</organism>
<evidence type="ECO:0000256" key="8">
    <source>
        <dbReference type="ARBA" id="ARBA00022967"/>
    </source>
</evidence>
<proteinExistence type="inferred from homology"/>
<keyword evidence="17" id="KW-1185">Reference proteome</keyword>
<dbReference type="InterPro" id="IPR050250">
    <property type="entry name" value="Macrolide_Exporter_MacB"/>
</dbReference>
<dbReference type="Proteomes" id="UP000269692">
    <property type="component" value="Unassembled WGS sequence"/>
</dbReference>
<evidence type="ECO:0000256" key="10">
    <source>
        <dbReference type="ARBA" id="ARBA00023136"/>
    </source>
</evidence>
<feature type="domain" description="ABC transporter" evidence="15">
    <location>
        <begin position="21"/>
        <end position="259"/>
    </location>
</feature>
<evidence type="ECO:0000256" key="7">
    <source>
        <dbReference type="ARBA" id="ARBA00022840"/>
    </source>
</evidence>
<dbReference type="GO" id="GO:0046677">
    <property type="term" value="P:response to antibiotic"/>
    <property type="evidence" value="ECO:0007669"/>
    <property type="project" value="UniProtKB-KW"/>
</dbReference>
<dbReference type="CDD" id="cd03255">
    <property type="entry name" value="ABC_MJ0796_LolCDE_FtsE"/>
    <property type="match status" value="1"/>
</dbReference>
<keyword evidence="11" id="KW-0046">Antibiotic resistance</keyword>
<keyword evidence="7" id="KW-0067">ATP-binding</keyword>
<keyword evidence="8" id="KW-1278">Translocase</keyword>
<evidence type="ECO:0000313" key="16">
    <source>
        <dbReference type="EMBL" id="RLP79694.1"/>
    </source>
</evidence>
<evidence type="ECO:0000256" key="11">
    <source>
        <dbReference type="ARBA" id="ARBA00023251"/>
    </source>
</evidence>
<dbReference type="PANTHER" id="PTHR30572:SF14">
    <property type="entry name" value="MACROLIDE EXPORT ATP-BINDING_PERMEASE PROTEIN MACB"/>
    <property type="match status" value="1"/>
</dbReference>
<name>A0A3L7AI15_9HYPH</name>
<dbReference type="AlphaFoldDB" id="A0A3L7AI15"/>
<dbReference type="PROSITE" id="PS50893">
    <property type="entry name" value="ABC_TRANSPORTER_2"/>
    <property type="match status" value="1"/>
</dbReference>
<dbReference type="InterPro" id="IPR003838">
    <property type="entry name" value="ABC3_permease_C"/>
</dbReference>
<dbReference type="GO" id="GO:0005524">
    <property type="term" value="F:ATP binding"/>
    <property type="evidence" value="ECO:0007669"/>
    <property type="project" value="UniProtKB-KW"/>
</dbReference>
<dbReference type="SMART" id="SM00382">
    <property type="entry name" value="AAA"/>
    <property type="match status" value="1"/>
</dbReference>
<dbReference type="EMBL" id="RCTF01000005">
    <property type="protein sequence ID" value="RLP79694.1"/>
    <property type="molecule type" value="Genomic_DNA"/>
</dbReference>
<feature type="transmembrane region" description="Helical" evidence="14">
    <location>
        <begin position="285"/>
        <end position="308"/>
    </location>
</feature>
<dbReference type="Pfam" id="PF02687">
    <property type="entry name" value="FtsX"/>
    <property type="match status" value="1"/>
</dbReference>
<evidence type="ECO:0000256" key="14">
    <source>
        <dbReference type="SAM" id="Phobius"/>
    </source>
</evidence>
<feature type="transmembrane region" description="Helical" evidence="14">
    <location>
        <begin position="620"/>
        <end position="645"/>
    </location>
</feature>
<evidence type="ECO:0000256" key="3">
    <source>
        <dbReference type="ARBA" id="ARBA00022475"/>
    </source>
</evidence>
<dbReference type="SUPFAM" id="SSF52540">
    <property type="entry name" value="P-loop containing nucleoside triphosphate hydrolases"/>
    <property type="match status" value="1"/>
</dbReference>
<dbReference type="GO" id="GO:0022857">
    <property type="term" value="F:transmembrane transporter activity"/>
    <property type="evidence" value="ECO:0007669"/>
    <property type="project" value="TreeGrafter"/>
</dbReference>
<dbReference type="OrthoDB" id="9802264at2"/>
<keyword evidence="6" id="KW-0547">Nucleotide-binding</keyword>
<dbReference type="InterPro" id="IPR017911">
    <property type="entry name" value="MacB-like_ATP-bd"/>
</dbReference>
<dbReference type="GO" id="GO:0005886">
    <property type="term" value="C:plasma membrane"/>
    <property type="evidence" value="ECO:0007669"/>
    <property type="project" value="UniProtKB-SubCell"/>
</dbReference>
<evidence type="ECO:0000259" key="15">
    <source>
        <dbReference type="PROSITE" id="PS50893"/>
    </source>
</evidence>
<evidence type="ECO:0000313" key="17">
    <source>
        <dbReference type="Proteomes" id="UP000269692"/>
    </source>
</evidence>
<evidence type="ECO:0000256" key="1">
    <source>
        <dbReference type="ARBA" id="ARBA00004429"/>
    </source>
</evidence>
<keyword evidence="5 14" id="KW-0812">Transmembrane</keyword>
<dbReference type="InterPro" id="IPR003593">
    <property type="entry name" value="AAA+_ATPase"/>
</dbReference>
<dbReference type="Gene3D" id="3.40.50.300">
    <property type="entry name" value="P-loop containing nucleotide triphosphate hydrolases"/>
    <property type="match status" value="1"/>
</dbReference>
<protein>
    <recommendedName>
        <fullName evidence="13">Pyoverdine export ATP-binding/permease protein PvdT</fullName>
    </recommendedName>
</protein>
<keyword evidence="9 14" id="KW-1133">Transmembrane helix</keyword>
<evidence type="ECO:0000256" key="5">
    <source>
        <dbReference type="ARBA" id="ARBA00022692"/>
    </source>
</evidence>
<feature type="transmembrane region" description="Helical" evidence="14">
    <location>
        <begin position="540"/>
        <end position="564"/>
    </location>
</feature>
<reference evidence="16 17" key="1">
    <citation type="submission" date="2018-10" db="EMBL/GenBank/DDBJ databases">
        <title>Xanthobacter tagetidis genome sequencing and assembly.</title>
        <authorList>
            <person name="Maclea K.S."/>
            <person name="Goen A.E."/>
            <person name="Fatima S.A."/>
        </authorList>
    </citation>
    <scope>NUCLEOTIDE SEQUENCE [LARGE SCALE GENOMIC DNA]</scope>
    <source>
        <strain evidence="16 17">ATCC 700314</strain>
    </source>
</reference>
<dbReference type="FunFam" id="3.40.50.300:FF:000032">
    <property type="entry name" value="Export ABC transporter ATP-binding protein"/>
    <property type="match status" value="1"/>
</dbReference>
<feature type="transmembrane region" description="Helical" evidence="14">
    <location>
        <begin position="592"/>
        <end position="614"/>
    </location>
</feature>
<comment type="similarity">
    <text evidence="12">Belongs to the ABC transporter superfamily. Macrolide exporter (TC 3.A.1.122) family.</text>
</comment>
<dbReference type="PANTHER" id="PTHR30572">
    <property type="entry name" value="MEMBRANE COMPONENT OF TRANSPORTER-RELATED"/>
    <property type="match status" value="1"/>
</dbReference>
<keyword evidence="3" id="KW-1003">Cell membrane</keyword>
<keyword evidence="4" id="KW-0997">Cell inner membrane</keyword>
<evidence type="ECO:0000256" key="9">
    <source>
        <dbReference type="ARBA" id="ARBA00022989"/>
    </source>
</evidence>
<dbReference type="InterPro" id="IPR017871">
    <property type="entry name" value="ABC_transporter-like_CS"/>
</dbReference>